<protein>
    <submittedName>
        <fullName evidence="1">Uncharacterized protein</fullName>
    </submittedName>
</protein>
<organism evidence="1 2">
    <name type="scientific">Rangifer tarandus platyrhynchus</name>
    <name type="common">Svalbard reindeer</name>
    <dbReference type="NCBI Taxonomy" id="3082113"/>
    <lineage>
        <taxon>Eukaryota</taxon>
        <taxon>Metazoa</taxon>
        <taxon>Chordata</taxon>
        <taxon>Craniata</taxon>
        <taxon>Vertebrata</taxon>
        <taxon>Euteleostomi</taxon>
        <taxon>Mammalia</taxon>
        <taxon>Eutheria</taxon>
        <taxon>Laurasiatheria</taxon>
        <taxon>Artiodactyla</taxon>
        <taxon>Ruminantia</taxon>
        <taxon>Pecora</taxon>
        <taxon>Cervidae</taxon>
        <taxon>Odocoileinae</taxon>
        <taxon>Rangifer</taxon>
    </lineage>
</organism>
<sequence>MQEPRHGGGGKEQLALAQWVTPLQPAAGEKWRTRNPEDLLLDFEFTYTIPQTKYTLIMTACFAFLTGILLLSALLLYHHMLTQGKFVYYLSYKICWISFTAYLNILLLFTSGFLSLLQYKQSINGSGSLITIRKSARESQVMEQHGVSIKVVSLPAGTAMPRSIVRVHSAHVKEDSPKRPHVQAHRVT</sequence>
<dbReference type="EMBL" id="OX596110">
    <property type="protein sequence ID" value="CAN0322576.1"/>
    <property type="molecule type" value="Genomic_DNA"/>
</dbReference>
<reference evidence="1" key="2">
    <citation type="submission" date="2025-03" db="EMBL/GenBank/DDBJ databases">
        <authorList>
            <consortium name="ELIXIR-Norway"/>
            <consortium name="Elixir Norway"/>
        </authorList>
    </citation>
    <scope>NUCLEOTIDE SEQUENCE</scope>
</reference>
<accession>A0AC59Z9Q1</accession>
<gene>
    <name evidence="1" type="ORF">MRATA1EN22A_LOCUS15619</name>
</gene>
<evidence type="ECO:0000313" key="1">
    <source>
        <dbReference type="EMBL" id="CAN0322576.1"/>
    </source>
</evidence>
<dbReference type="Proteomes" id="UP001162501">
    <property type="component" value="Chromosome 26"/>
</dbReference>
<reference evidence="1" key="1">
    <citation type="submission" date="2023-05" db="EMBL/GenBank/DDBJ databases">
        <authorList>
            <consortium name="ELIXIR-Norway"/>
        </authorList>
    </citation>
    <scope>NUCLEOTIDE SEQUENCE</scope>
</reference>
<evidence type="ECO:0000313" key="2">
    <source>
        <dbReference type="Proteomes" id="UP001162501"/>
    </source>
</evidence>
<name>A0AC59Z9Q1_RANTA</name>
<proteinExistence type="predicted"/>